<dbReference type="EMBL" id="KY774314">
    <property type="protein sequence ID" value="ART31476.1"/>
    <property type="molecule type" value="Genomic_DNA"/>
</dbReference>
<reference evidence="1" key="1">
    <citation type="submission" date="2017-03" db="EMBL/GenBank/DDBJ databases">
        <title>The mitochondrial genome of the carnivorous plant Utricularia reniformis (Lentibulariaceae): structure, comparative analysis and evolutionary landmarks.</title>
        <authorList>
            <person name="Silva S.R."/>
            <person name="Alvarenga D.O."/>
            <person name="Michael T.P."/>
            <person name="Miranda V.F.O."/>
            <person name="Varani A.M."/>
        </authorList>
    </citation>
    <scope>NUCLEOTIDE SEQUENCE</scope>
</reference>
<protein>
    <submittedName>
        <fullName evidence="1">Uncharacterized protein</fullName>
    </submittedName>
</protein>
<proteinExistence type="predicted"/>
<keyword evidence="1" id="KW-0496">Mitochondrion</keyword>
<sequence length="37" mass="4282">MKKSAQNNRFGLGPEPAERTLHRLWGLVNERAFSNQQ</sequence>
<name>A0A1Y0B203_9LAMI</name>
<dbReference type="AlphaFoldDB" id="A0A1Y0B203"/>
<accession>A0A1Y0B203</accession>
<gene>
    <name evidence="1" type="ORF">AEK19_MT1270</name>
</gene>
<organism evidence="1">
    <name type="scientific">Utricularia reniformis</name>
    <dbReference type="NCBI Taxonomy" id="192314"/>
    <lineage>
        <taxon>Eukaryota</taxon>
        <taxon>Viridiplantae</taxon>
        <taxon>Streptophyta</taxon>
        <taxon>Embryophyta</taxon>
        <taxon>Tracheophyta</taxon>
        <taxon>Spermatophyta</taxon>
        <taxon>Magnoliopsida</taxon>
        <taxon>eudicotyledons</taxon>
        <taxon>Gunneridae</taxon>
        <taxon>Pentapetalae</taxon>
        <taxon>asterids</taxon>
        <taxon>lamiids</taxon>
        <taxon>Lamiales</taxon>
        <taxon>Lentibulariaceae</taxon>
        <taxon>Utricularia</taxon>
    </lineage>
</organism>
<evidence type="ECO:0000313" key="1">
    <source>
        <dbReference type="EMBL" id="ART31476.1"/>
    </source>
</evidence>
<geneLocation type="mitochondrion" evidence="1"/>